<dbReference type="Proteomes" id="UP001212152">
    <property type="component" value="Unassembled WGS sequence"/>
</dbReference>
<protein>
    <submittedName>
        <fullName evidence="5">Protein kintoun</fullName>
    </submittedName>
</protein>
<evidence type="ECO:0000313" key="6">
    <source>
        <dbReference type="Proteomes" id="UP001212152"/>
    </source>
</evidence>
<feature type="compositionally biased region" description="Low complexity" evidence="2">
    <location>
        <begin position="269"/>
        <end position="288"/>
    </location>
</feature>
<evidence type="ECO:0000256" key="2">
    <source>
        <dbReference type="SAM" id="MobiDB-lite"/>
    </source>
</evidence>
<dbReference type="GO" id="GO:0005737">
    <property type="term" value="C:cytoplasm"/>
    <property type="evidence" value="ECO:0007669"/>
    <property type="project" value="TreeGrafter"/>
</dbReference>
<dbReference type="AlphaFoldDB" id="A0AAD5TRB7"/>
<comment type="caution">
    <text evidence="5">The sequence shown here is derived from an EMBL/GenBank/DDBJ whole genome shotgun (WGS) entry which is preliminary data.</text>
</comment>
<evidence type="ECO:0000256" key="1">
    <source>
        <dbReference type="ARBA" id="ARBA00008511"/>
    </source>
</evidence>
<evidence type="ECO:0000259" key="4">
    <source>
        <dbReference type="Pfam" id="PF18201"/>
    </source>
</evidence>
<organism evidence="5 6">
    <name type="scientific">Geranomyces variabilis</name>
    <dbReference type="NCBI Taxonomy" id="109894"/>
    <lineage>
        <taxon>Eukaryota</taxon>
        <taxon>Fungi</taxon>
        <taxon>Fungi incertae sedis</taxon>
        <taxon>Chytridiomycota</taxon>
        <taxon>Chytridiomycota incertae sedis</taxon>
        <taxon>Chytridiomycetes</taxon>
        <taxon>Spizellomycetales</taxon>
        <taxon>Powellomycetaceae</taxon>
        <taxon>Geranomyces</taxon>
    </lineage>
</organism>
<dbReference type="CDD" id="cd00298">
    <property type="entry name" value="ACD_sHsps_p23-like"/>
    <property type="match status" value="1"/>
</dbReference>
<name>A0AAD5TRB7_9FUNG</name>
<evidence type="ECO:0000313" key="5">
    <source>
        <dbReference type="EMBL" id="KAJ3184537.1"/>
    </source>
</evidence>
<dbReference type="InterPro" id="IPR041442">
    <property type="entry name" value="PIH1D1/2/3_CS-like"/>
</dbReference>
<dbReference type="PANTHER" id="PTHR22997">
    <property type="entry name" value="PIH1 DOMAIN-CONTAINING PROTEIN 1"/>
    <property type="match status" value="1"/>
</dbReference>
<dbReference type="Pfam" id="PF08190">
    <property type="entry name" value="PIH1"/>
    <property type="match status" value="1"/>
</dbReference>
<dbReference type="PANTHER" id="PTHR22997:SF3">
    <property type="entry name" value="PROTEIN KINTOUN"/>
    <property type="match status" value="1"/>
</dbReference>
<keyword evidence="6" id="KW-1185">Reference proteome</keyword>
<dbReference type="InterPro" id="IPR012981">
    <property type="entry name" value="PIH1_N"/>
</dbReference>
<reference evidence="5" key="1">
    <citation type="submission" date="2020-05" db="EMBL/GenBank/DDBJ databases">
        <title>Phylogenomic resolution of chytrid fungi.</title>
        <authorList>
            <person name="Stajich J.E."/>
            <person name="Amses K."/>
            <person name="Simmons R."/>
            <person name="Seto K."/>
            <person name="Myers J."/>
            <person name="Bonds A."/>
            <person name="Quandt C.A."/>
            <person name="Barry K."/>
            <person name="Liu P."/>
            <person name="Grigoriev I."/>
            <person name="Longcore J.E."/>
            <person name="James T.Y."/>
        </authorList>
    </citation>
    <scope>NUCLEOTIDE SEQUENCE</scope>
    <source>
        <strain evidence="5">JEL0379</strain>
    </source>
</reference>
<dbReference type="EMBL" id="JADGJQ010000003">
    <property type="protein sequence ID" value="KAJ3184537.1"/>
    <property type="molecule type" value="Genomic_DNA"/>
</dbReference>
<gene>
    <name evidence="5" type="primary">DNAAF2</name>
    <name evidence="5" type="ORF">HDU87_003938</name>
</gene>
<dbReference type="InterPro" id="IPR050734">
    <property type="entry name" value="PIH1/Kintoun_subfamily"/>
</dbReference>
<proteinExistence type="inferred from homology"/>
<feature type="region of interest" description="Disordered" evidence="2">
    <location>
        <begin position="256"/>
        <end position="288"/>
    </location>
</feature>
<accession>A0AAD5TRB7</accession>
<evidence type="ECO:0000259" key="3">
    <source>
        <dbReference type="Pfam" id="PF08190"/>
    </source>
</evidence>
<sequence length="496" mass="53144">MASANERKAADITAEEFKKIETSLQNKEFRAMFFDYMQEISDPENRKIYEAELTQLEAERGNDVRFVTPTPGHVVKTRAVGGADAGKKVFINMCTSPEIEAATPGKTAVEAGAKGITWNIPYSLTKPKEDLDVGGKPCTVLDCVFHPSTYARGRDNPAFERLLVSTAMEGFQLQFGTVVEKNYRTPKMTFKGTPVATVIRTTKASAAGKTKLQQQQDKDPKAAFLESLGTATAGSTPLPSVSTAADPPLLPTLFPAPKTALAPPPPPLIEELSPAAGPSATSSVTSPPAIVEPKHTITHRGVRADYQEYTQERERQRGARPDALVVRIELPTVRSSNDITLTPLARSLGLRVEGKYLLDVALPFDVVIDASSASFDRAREVLEVVLPVVPAPDAVLPPSTASLEPAVDHATGTEDKDDEDEIEVPAVHTPIGSEDGDGWVKVRSPALSGANNKDGLGEPTFATPSSPTKQSPEKKAQSLTAAPVVLANTLMFDLDD</sequence>
<feature type="region of interest" description="Disordered" evidence="2">
    <location>
        <begin position="393"/>
        <end position="481"/>
    </location>
</feature>
<comment type="similarity">
    <text evidence="1">Belongs to the PIH1 family.</text>
</comment>
<dbReference type="Pfam" id="PF18201">
    <property type="entry name" value="PIH1_CS"/>
    <property type="match status" value="1"/>
</dbReference>
<feature type="domain" description="PIH1D1/2/3 CS-like" evidence="4">
    <location>
        <begin position="292"/>
        <end position="389"/>
    </location>
</feature>
<feature type="domain" description="PIH1 N-terminal" evidence="3">
    <location>
        <begin position="40"/>
        <end position="204"/>
    </location>
</feature>